<dbReference type="Pfam" id="PF02221">
    <property type="entry name" value="E1_DerP2_DerF2"/>
    <property type="match status" value="1"/>
</dbReference>
<sequence length="131" mass="14771">MEVKDEPVQWINCSTWTDQMAIETVEANMWPPKRHQLLTVSALGSGKESFIYGAYNKTIVYENYSLPSRLGPLTDLGITLPTSPGKLKLVIFNATIPDVAPQGKYEAYIRASEQDHFEIICVKIQWELGPK</sequence>
<dbReference type="OrthoDB" id="6409159at2759"/>
<dbReference type="EMBL" id="CAJOBC010001456">
    <property type="protein sequence ID" value="CAF3679548.1"/>
    <property type="molecule type" value="Genomic_DNA"/>
</dbReference>
<gene>
    <name evidence="2" type="ORF">GPM918_LOCUS8391</name>
    <name evidence="3" type="ORF">SRO942_LOCUS8391</name>
</gene>
<organism evidence="2 4">
    <name type="scientific">Didymodactylos carnosus</name>
    <dbReference type="NCBI Taxonomy" id="1234261"/>
    <lineage>
        <taxon>Eukaryota</taxon>
        <taxon>Metazoa</taxon>
        <taxon>Spiralia</taxon>
        <taxon>Gnathifera</taxon>
        <taxon>Rotifera</taxon>
        <taxon>Eurotatoria</taxon>
        <taxon>Bdelloidea</taxon>
        <taxon>Philodinida</taxon>
        <taxon>Philodinidae</taxon>
        <taxon>Didymodactylos</taxon>
    </lineage>
</organism>
<dbReference type="AlphaFoldDB" id="A0A813ZD06"/>
<reference evidence="2" key="1">
    <citation type="submission" date="2021-02" db="EMBL/GenBank/DDBJ databases">
        <authorList>
            <person name="Nowell W R."/>
        </authorList>
    </citation>
    <scope>NUCLEOTIDE SEQUENCE</scope>
</reference>
<name>A0A813ZD06_9BILA</name>
<dbReference type="Proteomes" id="UP000663829">
    <property type="component" value="Unassembled WGS sequence"/>
</dbReference>
<protein>
    <recommendedName>
        <fullName evidence="1">MD-2-related lipid-recognition domain-containing protein</fullName>
    </recommendedName>
</protein>
<comment type="caution">
    <text evidence="2">The sequence shown here is derived from an EMBL/GenBank/DDBJ whole genome shotgun (WGS) entry which is preliminary data.</text>
</comment>
<feature type="domain" description="MD-2-related lipid-recognition" evidence="1">
    <location>
        <begin position="8"/>
        <end position="126"/>
    </location>
</feature>
<accession>A0A813ZD06</accession>
<evidence type="ECO:0000313" key="3">
    <source>
        <dbReference type="EMBL" id="CAF3679548.1"/>
    </source>
</evidence>
<dbReference type="InterPro" id="IPR003172">
    <property type="entry name" value="ML_dom"/>
</dbReference>
<evidence type="ECO:0000259" key="1">
    <source>
        <dbReference type="Pfam" id="PF02221"/>
    </source>
</evidence>
<evidence type="ECO:0000313" key="4">
    <source>
        <dbReference type="Proteomes" id="UP000663829"/>
    </source>
</evidence>
<dbReference type="Proteomes" id="UP000681722">
    <property type="component" value="Unassembled WGS sequence"/>
</dbReference>
<evidence type="ECO:0000313" key="2">
    <source>
        <dbReference type="EMBL" id="CAF0896243.1"/>
    </source>
</evidence>
<proteinExistence type="predicted"/>
<dbReference type="EMBL" id="CAJNOQ010001456">
    <property type="protein sequence ID" value="CAF0896243.1"/>
    <property type="molecule type" value="Genomic_DNA"/>
</dbReference>
<keyword evidence="4" id="KW-1185">Reference proteome</keyword>